<organism evidence="3 4">
    <name type="scientific">Sporosarcina koreensis</name>
    <dbReference type="NCBI Taxonomy" id="334735"/>
    <lineage>
        <taxon>Bacteria</taxon>
        <taxon>Bacillati</taxon>
        <taxon>Bacillota</taxon>
        <taxon>Bacilli</taxon>
        <taxon>Bacillales</taxon>
        <taxon>Caryophanaceae</taxon>
        <taxon>Sporosarcina</taxon>
    </lineage>
</organism>
<evidence type="ECO:0000313" key="4">
    <source>
        <dbReference type="Proteomes" id="UP001596071"/>
    </source>
</evidence>
<accession>A0ABW0U3Q8</accession>
<reference evidence="4" key="1">
    <citation type="journal article" date="2019" name="Int. J. Syst. Evol. Microbiol.">
        <title>The Global Catalogue of Microorganisms (GCM) 10K type strain sequencing project: providing services to taxonomists for standard genome sequencing and annotation.</title>
        <authorList>
            <consortium name="The Broad Institute Genomics Platform"/>
            <consortium name="The Broad Institute Genome Sequencing Center for Infectious Disease"/>
            <person name="Wu L."/>
            <person name="Ma J."/>
        </authorList>
    </citation>
    <scope>NUCLEOTIDE SEQUENCE [LARGE SCALE GENOMIC DNA]</scope>
    <source>
        <strain evidence="4">KACC 11299</strain>
    </source>
</reference>
<dbReference type="Gene3D" id="3.10.310.10">
    <property type="entry name" value="Diaminopimelate Epimerase, Chain A, domain 1"/>
    <property type="match status" value="2"/>
</dbReference>
<sequence>MSQFSVPCAVYRGGTSRGLFFHEKDLPDNQREIEEIFLQGIDAYNPSQVNGLGSGTSHTSKVVVIGPPSVEGADVDYTFFQIGIAEEIVDSEGTCGNLMAAVGPFAVDEGLVEVPQGAESVTVYAFNTNIGKMIRLQVPVSNPAASAGLVNLPTSTGSNRPSARTSGDYLMPGLRLPGAKIVVDILSPGGGKTGYTLPAGKVADLHTEGKGHAASLIDLVNPFVYIEAESLGLEGQELFNDLTARPGLLELLEVMRREGSCRMGLKQTVEAAALSKAIPKIAIVASPMDYTTSSGKRIAKDDVDIVAKMVSMNRFHRTFAGSGLYNLAAACLLPGTVPNRCSNLSASTEERIIRIGHPDGIAEVRVRLTQDLQDVDYVGLDRTARRIMKGDLYIPESYDA</sequence>
<comment type="caution">
    <text evidence="3">The sequence shown here is derived from an EMBL/GenBank/DDBJ whole genome shotgun (WGS) entry which is preliminary data.</text>
</comment>
<name>A0ABW0U3Q8_9BACL</name>
<dbReference type="RefSeq" id="WP_381446941.1">
    <property type="nucleotide sequence ID" value="NZ_JBHSNP010000029.1"/>
</dbReference>
<dbReference type="Proteomes" id="UP001596071">
    <property type="component" value="Unassembled WGS sequence"/>
</dbReference>
<proteinExistence type="inferred from homology"/>
<dbReference type="InterPro" id="IPR007400">
    <property type="entry name" value="PrpF-like"/>
</dbReference>
<keyword evidence="2" id="KW-0413">Isomerase</keyword>
<gene>
    <name evidence="3" type="ORF">ACFPTP_16200</name>
</gene>
<dbReference type="SUPFAM" id="SSF54506">
    <property type="entry name" value="Diaminopimelate epimerase-like"/>
    <property type="match status" value="2"/>
</dbReference>
<protein>
    <submittedName>
        <fullName evidence="3">PrpF domain-containing protein</fullName>
    </submittedName>
</protein>
<dbReference type="EMBL" id="JBHSNP010000029">
    <property type="protein sequence ID" value="MFC5604778.1"/>
    <property type="molecule type" value="Genomic_DNA"/>
</dbReference>
<dbReference type="PANTHER" id="PTHR43709:SF2">
    <property type="entry name" value="DUF453 DOMAIN PROTEIN (AFU_ORTHOLOGUE AFUA_6G00360)"/>
    <property type="match status" value="1"/>
</dbReference>
<comment type="similarity">
    <text evidence="1">Belongs to the PrpF family.</text>
</comment>
<dbReference type="Pfam" id="PF04303">
    <property type="entry name" value="PrpF"/>
    <property type="match status" value="1"/>
</dbReference>
<evidence type="ECO:0000256" key="1">
    <source>
        <dbReference type="ARBA" id="ARBA00007673"/>
    </source>
</evidence>
<keyword evidence="4" id="KW-1185">Reference proteome</keyword>
<dbReference type="PANTHER" id="PTHR43709">
    <property type="entry name" value="ACONITATE ISOMERASE-RELATED"/>
    <property type="match status" value="1"/>
</dbReference>
<evidence type="ECO:0000256" key="2">
    <source>
        <dbReference type="ARBA" id="ARBA00023235"/>
    </source>
</evidence>
<evidence type="ECO:0000313" key="3">
    <source>
        <dbReference type="EMBL" id="MFC5604778.1"/>
    </source>
</evidence>